<dbReference type="Proteomes" id="UP000886501">
    <property type="component" value="Unassembled WGS sequence"/>
</dbReference>
<accession>A0ACB6Z0J8</accession>
<evidence type="ECO:0000313" key="1">
    <source>
        <dbReference type="EMBL" id="KAF9642915.1"/>
    </source>
</evidence>
<dbReference type="EMBL" id="MU118322">
    <property type="protein sequence ID" value="KAF9642915.1"/>
    <property type="molecule type" value="Genomic_DNA"/>
</dbReference>
<keyword evidence="2" id="KW-1185">Reference proteome</keyword>
<reference evidence="1" key="2">
    <citation type="journal article" date="2020" name="Nat. Commun.">
        <title>Large-scale genome sequencing of mycorrhizal fungi provides insights into the early evolution of symbiotic traits.</title>
        <authorList>
            <person name="Miyauchi S."/>
            <person name="Kiss E."/>
            <person name="Kuo A."/>
            <person name="Drula E."/>
            <person name="Kohler A."/>
            <person name="Sanchez-Garcia M."/>
            <person name="Morin E."/>
            <person name="Andreopoulos B."/>
            <person name="Barry K.W."/>
            <person name="Bonito G."/>
            <person name="Buee M."/>
            <person name="Carver A."/>
            <person name="Chen C."/>
            <person name="Cichocki N."/>
            <person name="Clum A."/>
            <person name="Culley D."/>
            <person name="Crous P.W."/>
            <person name="Fauchery L."/>
            <person name="Girlanda M."/>
            <person name="Hayes R.D."/>
            <person name="Keri Z."/>
            <person name="LaButti K."/>
            <person name="Lipzen A."/>
            <person name="Lombard V."/>
            <person name="Magnuson J."/>
            <person name="Maillard F."/>
            <person name="Murat C."/>
            <person name="Nolan M."/>
            <person name="Ohm R.A."/>
            <person name="Pangilinan J."/>
            <person name="Pereira M.F."/>
            <person name="Perotto S."/>
            <person name="Peter M."/>
            <person name="Pfister S."/>
            <person name="Riley R."/>
            <person name="Sitrit Y."/>
            <person name="Stielow J.B."/>
            <person name="Szollosi G."/>
            <person name="Zifcakova L."/>
            <person name="Stursova M."/>
            <person name="Spatafora J.W."/>
            <person name="Tedersoo L."/>
            <person name="Vaario L.M."/>
            <person name="Yamada A."/>
            <person name="Yan M."/>
            <person name="Wang P."/>
            <person name="Xu J."/>
            <person name="Bruns T."/>
            <person name="Baldrian P."/>
            <person name="Vilgalys R."/>
            <person name="Dunand C."/>
            <person name="Henrissat B."/>
            <person name="Grigoriev I.V."/>
            <person name="Hibbett D."/>
            <person name="Nagy L.G."/>
            <person name="Martin F.M."/>
        </authorList>
    </citation>
    <scope>NUCLEOTIDE SEQUENCE</scope>
    <source>
        <strain evidence="1">P2</strain>
    </source>
</reference>
<proteinExistence type="predicted"/>
<sequence>MASPSSPALRRLHRLDASSPNFHDQLNNVLYGEEYVQCVSDLMNDDLVWLVDYLDNTLDRVGLSILVSRKCLRELRSICGTTAMLPTSYTLSTDLLKIDPSPFVLGCFGNLYRGSLNGSRACVKRMPAYPEDASKRAPKVCS</sequence>
<organism evidence="1 2">
    <name type="scientific">Thelephora ganbajun</name>
    <name type="common">Ganba fungus</name>
    <dbReference type="NCBI Taxonomy" id="370292"/>
    <lineage>
        <taxon>Eukaryota</taxon>
        <taxon>Fungi</taxon>
        <taxon>Dikarya</taxon>
        <taxon>Basidiomycota</taxon>
        <taxon>Agaricomycotina</taxon>
        <taxon>Agaricomycetes</taxon>
        <taxon>Thelephorales</taxon>
        <taxon>Thelephoraceae</taxon>
        <taxon>Thelephora</taxon>
    </lineage>
</organism>
<comment type="caution">
    <text evidence="1">The sequence shown here is derived from an EMBL/GenBank/DDBJ whole genome shotgun (WGS) entry which is preliminary data.</text>
</comment>
<reference evidence="1" key="1">
    <citation type="submission" date="2019-10" db="EMBL/GenBank/DDBJ databases">
        <authorList>
            <consortium name="DOE Joint Genome Institute"/>
            <person name="Kuo A."/>
            <person name="Miyauchi S."/>
            <person name="Kiss E."/>
            <person name="Drula E."/>
            <person name="Kohler A."/>
            <person name="Sanchez-Garcia M."/>
            <person name="Andreopoulos B."/>
            <person name="Barry K.W."/>
            <person name="Bonito G."/>
            <person name="Buee M."/>
            <person name="Carver A."/>
            <person name="Chen C."/>
            <person name="Cichocki N."/>
            <person name="Clum A."/>
            <person name="Culley D."/>
            <person name="Crous P.W."/>
            <person name="Fauchery L."/>
            <person name="Girlanda M."/>
            <person name="Hayes R."/>
            <person name="Keri Z."/>
            <person name="Labutti K."/>
            <person name="Lipzen A."/>
            <person name="Lombard V."/>
            <person name="Magnuson J."/>
            <person name="Maillard F."/>
            <person name="Morin E."/>
            <person name="Murat C."/>
            <person name="Nolan M."/>
            <person name="Ohm R."/>
            <person name="Pangilinan J."/>
            <person name="Pereira M."/>
            <person name="Perotto S."/>
            <person name="Peter M."/>
            <person name="Riley R."/>
            <person name="Sitrit Y."/>
            <person name="Stielow B."/>
            <person name="Szollosi G."/>
            <person name="Zifcakova L."/>
            <person name="Stursova M."/>
            <person name="Spatafora J.W."/>
            <person name="Tedersoo L."/>
            <person name="Vaario L.-M."/>
            <person name="Yamada A."/>
            <person name="Yan M."/>
            <person name="Wang P."/>
            <person name="Xu J."/>
            <person name="Bruns T."/>
            <person name="Baldrian P."/>
            <person name="Vilgalys R."/>
            <person name="Henrissat B."/>
            <person name="Grigoriev I.V."/>
            <person name="Hibbett D."/>
            <person name="Nagy L.G."/>
            <person name="Martin F.M."/>
        </authorList>
    </citation>
    <scope>NUCLEOTIDE SEQUENCE</scope>
    <source>
        <strain evidence="1">P2</strain>
    </source>
</reference>
<evidence type="ECO:0000313" key="2">
    <source>
        <dbReference type="Proteomes" id="UP000886501"/>
    </source>
</evidence>
<name>A0ACB6Z0J8_THEGA</name>
<gene>
    <name evidence="1" type="ORF">BDM02DRAFT_1816935</name>
</gene>
<protein>
    <submittedName>
        <fullName evidence="1">Uncharacterized protein</fullName>
    </submittedName>
</protein>